<dbReference type="Gene3D" id="3.90.120.30">
    <property type="match status" value="1"/>
</dbReference>
<keyword evidence="2 12" id="KW-0808">Transferase</keyword>
<dbReference type="PANTHER" id="PTHR46098">
    <property type="entry name" value="TRNA (CYTOSINE(38)-C(5))-METHYLTRANSFERASE"/>
    <property type="match status" value="1"/>
</dbReference>
<evidence type="ECO:0000256" key="1">
    <source>
        <dbReference type="ARBA" id="ARBA00022603"/>
    </source>
</evidence>
<dbReference type="Pfam" id="PF03852">
    <property type="entry name" value="Vsr"/>
    <property type="match status" value="1"/>
</dbReference>
<dbReference type="Gene3D" id="3.40.50.150">
    <property type="entry name" value="Vaccinia Virus protein VP39"/>
    <property type="match status" value="1"/>
</dbReference>
<keyword evidence="6 16" id="KW-0255">Endonuclease</keyword>
<dbReference type="InterPro" id="IPR007569">
    <property type="entry name" value="DUF559"/>
</dbReference>
<dbReference type="SUPFAM" id="SSF52980">
    <property type="entry name" value="Restriction endonuclease-like"/>
    <property type="match status" value="1"/>
</dbReference>
<keyword evidence="3 12" id="KW-0949">S-adenosyl-L-methionine</keyword>
<keyword evidence="4" id="KW-0540">Nuclease</keyword>
<dbReference type="RefSeq" id="WP_117600066.1">
    <property type="nucleotide sequence ID" value="NZ_JAGKHY010000020.1"/>
</dbReference>
<comment type="caution">
    <text evidence="16">The sequence shown here is derived from an EMBL/GenBank/DDBJ whole genome shotgun (WGS) entry which is preliminary data.</text>
</comment>
<name>A0A3E5F2B2_BACUN</name>
<keyword evidence="5" id="KW-0680">Restriction system</keyword>
<evidence type="ECO:0000313" key="16">
    <source>
        <dbReference type="EMBL" id="RGN95480.1"/>
    </source>
</evidence>
<keyword evidence="1 12" id="KW-0489">Methyltransferase</keyword>
<dbReference type="PROSITE" id="PS00094">
    <property type="entry name" value="C5_MTASE_1"/>
    <property type="match status" value="1"/>
</dbReference>
<keyword evidence="9" id="KW-0234">DNA repair</keyword>
<dbReference type="Gene3D" id="3.40.960.10">
    <property type="entry name" value="VSR Endonuclease"/>
    <property type="match status" value="1"/>
</dbReference>
<evidence type="ECO:0000256" key="10">
    <source>
        <dbReference type="ARBA" id="ARBA00029466"/>
    </source>
</evidence>
<evidence type="ECO:0000259" key="15">
    <source>
        <dbReference type="Pfam" id="PF04480"/>
    </source>
</evidence>
<dbReference type="GO" id="GO:0009307">
    <property type="term" value="P:DNA restriction-modification system"/>
    <property type="evidence" value="ECO:0007669"/>
    <property type="project" value="UniProtKB-KW"/>
</dbReference>
<dbReference type="EMBL" id="QSVA01000004">
    <property type="protein sequence ID" value="RGN95480.1"/>
    <property type="molecule type" value="Genomic_DNA"/>
</dbReference>
<dbReference type="PRINTS" id="PR00105">
    <property type="entry name" value="C5METTRFRASE"/>
</dbReference>
<evidence type="ECO:0000256" key="5">
    <source>
        <dbReference type="ARBA" id="ARBA00022747"/>
    </source>
</evidence>
<comment type="similarity">
    <text evidence="10">Belongs to the Vsr family.</text>
</comment>
<dbReference type="EC" id="2.1.1.37" evidence="14"/>
<comment type="similarity">
    <text evidence="12 13">Belongs to the class I-like SAM-binding methyltransferase superfamily. C5-methyltransferase family.</text>
</comment>
<evidence type="ECO:0000256" key="4">
    <source>
        <dbReference type="ARBA" id="ARBA00022722"/>
    </source>
</evidence>
<evidence type="ECO:0000256" key="13">
    <source>
        <dbReference type="RuleBase" id="RU000416"/>
    </source>
</evidence>
<dbReference type="InterPro" id="IPR029063">
    <property type="entry name" value="SAM-dependent_MTases_sf"/>
</dbReference>
<evidence type="ECO:0000256" key="3">
    <source>
        <dbReference type="ARBA" id="ARBA00022691"/>
    </source>
</evidence>
<dbReference type="InterPro" id="IPR001525">
    <property type="entry name" value="C5_MeTfrase"/>
</dbReference>
<dbReference type="PANTHER" id="PTHR46098:SF1">
    <property type="entry name" value="TRNA (CYTOSINE(38)-C(5))-METHYLTRANSFERASE"/>
    <property type="match status" value="1"/>
</dbReference>
<dbReference type="InterPro" id="IPR011335">
    <property type="entry name" value="Restrct_endonuc-II-like"/>
</dbReference>
<dbReference type="InterPro" id="IPR004603">
    <property type="entry name" value="DNA_mismatch_endonuc_vsr"/>
</dbReference>
<dbReference type="CDD" id="cd00221">
    <property type="entry name" value="Vsr"/>
    <property type="match status" value="1"/>
</dbReference>
<evidence type="ECO:0000256" key="6">
    <source>
        <dbReference type="ARBA" id="ARBA00022759"/>
    </source>
</evidence>
<dbReference type="NCBIfam" id="TIGR00632">
    <property type="entry name" value="vsr"/>
    <property type="match status" value="1"/>
</dbReference>
<comment type="catalytic activity">
    <reaction evidence="11 14">
        <text>a 2'-deoxycytidine in DNA + S-adenosyl-L-methionine = a 5-methyl-2'-deoxycytidine in DNA + S-adenosyl-L-homocysteine + H(+)</text>
        <dbReference type="Rhea" id="RHEA:13681"/>
        <dbReference type="Rhea" id="RHEA-COMP:11369"/>
        <dbReference type="Rhea" id="RHEA-COMP:11370"/>
        <dbReference type="ChEBI" id="CHEBI:15378"/>
        <dbReference type="ChEBI" id="CHEBI:57856"/>
        <dbReference type="ChEBI" id="CHEBI:59789"/>
        <dbReference type="ChEBI" id="CHEBI:85452"/>
        <dbReference type="ChEBI" id="CHEBI:85454"/>
        <dbReference type="EC" id="2.1.1.37"/>
    </reaction>
</comment>
<gene>
    <name evidence="16" type="primary">vsr</name>
    <name evidence="16" type="ORF">DXB37_06615</name>
</gene>
<dbReference type="GO" id="GO:0006298">
    <property type="term" value="P:mismatch repair"/>
    <property type="evidence" value="ECO:0007669"/>
    <property type="project" value="InterPro"/>
</dbReference>
<evidence type="ECO:0000313" key="17">
    <source>
        <dbReference type="Proteomes" id="UP000260759"/>
    </source>
</evidence>
<dbReference type="InterPro" id="IPR018117">
    <property type="entry name" value="C5_DNA_meth_AS"/>
</dbReference>
<feature type="active site" evidence="12">
    <location>
        <position position="317"/>
    </location>
</feature>
<dbReference type="GO" id="GO:0016787">
    <property type="term" value="F:hydrolase activity"/>
    <property type="evidence" value="ECO:0007669"/>
    <property type="project" value="UniProtKB-KW"/>
</dbReference>
<dbReference type="AlphaFoldDB" id="A0A3E5F2B2"/>
<keyword evidence="7" id="KW-0227">DNA damage</keyword>
<organism evidence="16 17">
    <name type="scientific">Bacteroides uniformis</name>
    <dbReference type="NCBI Taxonomy" id="820"/>
    <lineage>
        <taxon>Bacteria</taxon>
        <taxon>Pseudomonadati</taxon>
        <taxon>Bacteroidota</taxon>
        <taxon>Bacteroidia</taxon>
        <taxon>Bacteroidales</taxon>
        <taxon>Bacteroidaceae</taxon>
        <taxon>Bacteroides</taxon>
    </lineage>
</organism>
<keyword evidence="8" id="KW-0378">Hydrolase</keyword>
<feature type="domain" description="DUF559" evidence="15">
    <location>
        <begin position="93"/>
        <end position="134"/>
    </location>
</feature>
<sequence length="580" mass="66500">MDHLTKEQRHKNMAANKSKGTKLEIMFGKFLWNAGIRYRKNDKSVFGKPDFVLRGSKIAIFCDGEFWHGRNWNIRKNDHKSNCKFWHSKIERNIERDKEVNEELRKQGWKVFRFWETEITVNPDVCLNEVLNYMNRKSTTDEKIAITKMCGGGKISMQMYGPHSLNEDGSIISFEEQMAIVSHYLHNQGNKYAKPYEIKAEGLIEDIYNIHQKKSDIQCVSDVCVQYSLFSDLFAVPFLPIEKPEFTFIDLFAGIGGFRMAMQNLGGKCVFSSEWDVQAQKTYLLNYGEVPFGDITKESTKSFIPDDFDILCAGFPCQAFSLAGKRLGFEETRGTLFFDVAEIIRRKRPKAFFLENVKGLLIHDKGKTIQTILKVLREDLDYYVPEPQIVNAMNFGVPQHRERVYIVGFRKDQNVNEFTYPTPTDTTKTFADIKEKNTVSAKYYLSTQYVKTLVAHKERHAAKGNGFGYEIIPDNGVANAIVVGGMGRERNLVIDNRLEDFTPVTNIKGEINRDGLRRMTPREWARLQGFPDNFIIGVADASAYKQFGNSVAVPAIQATAQEIIKRINLSKSKKYGTDRK</sequence>
<evidence type="ECO:0000256" key="14">
    <source>
        <dbReference type="RuleBase" id="RU000417"/>
    </source>
</evidence>
<dbReference type="Pfam" id="PF04480">
    <property type="entry name" value="DUF559"/>
    <property type="match status" value="1"/>
</dbReference>
<evidence type="ECO:0000256" key="9">
    <source>
        <dbReference type="ARBA" id="ARBA00023204"/>
    </source>
</evidence>
<dbReference type="InterPro" id="IPR050750">
    <property type="entry name" value="C5-MTase"/>
</dbReference>
<dbReference type="CDD" id="cd00315">
    <property type="entry name" value="Cyt_C5_DNA_methylase"/>
    <property type="match status" value="1"/>
</dbReference>
<dbReference type="Pfam" id="PF00145">
    <property type="entry name" value="DNA_methylase"/>
    <property type="match status" value="1"/>
</dbReference>
<protein>
    <recommendedName>
        <fullName evidence="14">Cytosine-specific methyltransferase</fullName>
        <ecNumber evidence="14">2.1.1.37</ecNumber>
    </recommendedName>
</protein>
<evidence type="ECO:0000256" key="2">
    <source>
        <dbReference type="ARBA" id="ARBA00022679"/>
    </source>
</evidence>
<evidence type="ECO:0000256" key="11">
    <source>
        <dbReference type="ARBA" id="ARBA00047422"/>
    </source>
</evidence>
<evidence type="ECO:0000256" key="8">
    <source>
        <dbReference type="ARBA" id="ARBA00022801"/>
    </source>
</evidence>
<dbReference type="GO" id="GO:0004519">
    <property type="term" value="F:endonuclease activity"/>
    <property type="evidence" value="ECO:0007669"/>
    <property type="project" value="UniProtKB-KW"/>
</dbReference>
<dbReference type="PROSITE" id="PS51679">
    <property type="entry name" value="SAM_MT_C5"/>
    <property type="match status" value="1"/>
</dbReference>
<proteinExistence type="inferred from homology"/>
<dbReference type="GO" id="GO:0003886">
    <property type="term" value="F:DNA (cytosine-5-)-methyltransferase activity"/>
    <property type="evidence" value="ECO:0007669"/>
    <property type="project" value="UniProtKB-EC"/>
</dbReference>
<accession>A0A3E5F2B2</accession>
<dbReference type="NCBIfam" id="TIGR00675">
    <property type="entry name" value="dcm"/>
    <property type="match status" value="1"/>
</dbReference>
<dbReference type="GO" id="GO:0032259">
    <property type="term" value="P:methylation"/>
    <property type="evidence" value="ECO:0007669"/>
    <property type="project" value="UniProtKB-KW"/>
</dbReference>
<dbReference type="SUPFAM" id="SSF53335">
    <property type="entry name" value="S-adenosyl-L-methionine-dependent methyltransferases"/>
    <property type="match status" value="1"/>
</dbReference>
<evidence type="ECO:0000256" key="7">
    <source>
        <dbReference type="ARBA" id="ARBA00022763"/>
    </source>
</evidence>
<evidence type="ECO:0000256" key="12">
    <source>
        <dbReference type="PROSITE-ProRule" id="PRU01016"/>
    </source>
</evidence>
<dbReference type="Proteomes" id="UP000260759">
    <property type="component" value="Unassembled WGS sequence"/>
</dbReference>
<reference evidence="16 17" key="1">
    <citation type="submission" date="2018-08" db="EMBL/GenBank/DDBJ databases">
        <title>A genome reference for cultivated species of the human gut microbiota.</title>
        <authorList>
            <person name="Zou Y."/>
            <person name="Xue W."/>
            <person name="Luo G."/>
        </authorList>
    </citation>
    <scope>NUCLEOTIDE SEQUENCE [LARGE SCALE GENOMIC DNA]</scope>
    <source>
        <strain evidence="16 17">OM03-4</strain>
    </source>
</reference>